<evidence type="ECO:0000313" key="2">
    <source>
        <dbReference type="Proteomes" id="UP001590951"/>
    </source>
</evidence>
<comment type="caution">
    <text evidence="1">The sequence shown here is derived from an EMBL/GenBank/DDBJ whole genome shotgun (WGS) entry which is preliminary data.</text>
</comment>
<organism evidence="1 2">
    <name type="scientific">Lepraria finkii</name>
    <dbReference type="NCBI Taxonomy" id="1340010"/>
    <lineage>
        <taxon>Eukaryota</taxon>
        <taxon>Fungi</taxon>
        <taxon>Dikarya</taxon>
        <taxon>Ascomycota</taxon>
        <taxon>Pezizomycotina</taxon>
        <taxon>Lecanoromycetes</taxon>
        <taxon>OSLEUM clade</taxon>
        <taxon>Lecanoromycetidae</taxon>
        <taxon>Lecanorales</taxon>
        <taxon>Lecanorineae</taxon>
        <taxon>Stereocaulaceae</taxon>
        <taxon>Lepraria</taxon>
    </lineage>
</organism>
<dbReference type="EMBL" id="JBHFEH010000013">
    <property type="protein sequence ID" value="KAL2055025.1"/>
    <property type="molecule type" value="Genomic_DNA"/>
</dbReference>
<name>A0ABR4BB32_9LECA</name>
<accession>A0ABR4BB32</accession>
<sequence>MAGTKYYKLETNFIGQEDFEYTPEVRRRRSPWFTTAVAFCLGILATFRAIRLRESIGEHDKDWLSKSLKCSTNLFGCEIHGKVIGPPGNVKVQFEHNDTYPGPPTMESKYTWLDLLPGKMALTLTEVETLTDFRWSGRSPAQRLE</sequence>
<reference evidence="1 2" key="1">
    <citation type="submission" date="2024-09" db="EMBL/GenBank/DDBJ databases">
        <title>Rethinking Asexuality: The Enigmatic Case of Functional Sexual Genes in Lepraria (Stereocaulaceae).</title>
        <authorList>
            <person name="Doellman M."/>
            <person name="Sun Y."/>
            <person name="Barcenas-Pena A."/>
            <person name="Lumbsch H.T."/>
            <person name="Grewe F."/>
        </authorList>
    </citation>
    <scope>NUCLEOTIDE SEQUENCE [LARGE SCALE GENOMIC DNA]</scope>
    <source>
        <strain evidence="1 2">Grewe 0041</strain>
    </source>
</reference>
<evidence type="ECO:0000313" key="1">
    <source>
        <dbReference type="EMBL" id="KAL2055025.1"/>
    </source>
</evidence>
<keyword evidence="2" id="KW-1185">Reference proteome</keyword>
<gene>
    <name evidence="1" type="ORF">ABVK25_004847</name>
</gene>
<protein>
    <submittedName>
        <fullName evidence="1">Uncharacterized protein</fullName>
    </submittedName>
</protein>
<dbReference type="Proteomes" id="UP001590951">
    <property type="component" value="Unassembled WGS sequence"/>
</dbReference>
<proteinExistence type="predicted"/>